<dbReference type="OrthoDB" id="1493774at2"/>
<accession>A0A5R9KJI3</accession>
<dbReference type="AlphaFoldDB" id="A0A5R9KJI3"/>
<dbReference type="EMBL" id="VCEI01000011">
    <property type="protein sequence ID" value="TLU96373.1"/>
    <property type="molecule type" value="Genomic_DNA"/>
</dbReference>
<comment type="caution">
    <text evidence="2">The sequence shown here is derived from an EMBL/GenBank/DDBJ whole genome shotgun (WGS) entry which is preliminary data.</text>
</comment>
<sequence length="149" mass="16822">MKINWGVGIVTLYLGFVAMILLLVTMSVGQKIDLATEHYYEEELQFQDKIDKVKRARALSEPLVWKVDGHGITVNYPANLEQKSLSGQIRLYCPSNDRNDRQYAVSAAGGVQFISAADIPDGTYRLQIDWKSGDQTFWNEDVVTISHVK</sequence>
<keyword evidence="1" id="KW-1133">Transmembrane helix</keyword>
<feature type="transmembrane region" description="Helical" evidence="1">
    <location>
        <begin position="6"/>
        <end position="24"/>
    </location>
</feature>
<name>A0A5R9KJI3_9BACT</name>
<keyword evidence="1" id="KW-0472">Membrane</keyword>
<organism evidence="2 3">
    <name type="scientific">Dyadobacter sediminis</name>
    <dbReference type="NCBI Taxonomy" id="1493691"/>
    <lineage>
        <taxon>Bacteria</taxon>
        <taxon>Pseudomonadati</taxon>
        <taxon>Bacteroidota</taxon>
        <taxon>Cytophagia</taxon>
        <taxon>Cytophagales</taxon>
        <taxon>Spirosomataceae</taxon>
        <taxon>Dyadobacter</taxon>
    </lineage>
</organism>
<keyword evidence="3" id="KW-1185">Reference proteome</keyword>
<keyword evidence="1" id="KW-0812">Transmembrane</keyword>
<gene>
    <name evidence="2" type="ORF">FEM55_04350</name>
</gene>
<dbReference type="RefSeq" id="WP_138280067.1">
    <property type="nucleotide sequence ID" value="NZ_BMGE01000001.1"/>
</dbReference>
<evidence type="ECO:0000256" key="1">
    <source>
        <dbReference type="SAM" id="Phobius"/>
    </source>
</evidence>
<dbReference type="InterPro" id="IPR008620">
    <property type="entry name" value="FixH"/>
</dbReference>
<evidence type="ECO:0000313" key="2">
    <source>
        <dbReference type="EMBL" id="TLU96373.1"/>
    </source>
</evidence>
<evidence type="ECO:0000313" key="3">
    <source>
        <dbReference type="Proteomes" id="UP000309788"/>
    </source>
</evidence>
<evidence type="ECO:0008006" key="4">
    <source>
        <dbReference type="Google" id="ProtNLM"/>
    </source>
</evidence>
<reference evidence="2 3" key="1">
    <citation type="submission" date="2019-05" db="EMBL/GenBank/DDBJ databases">
        <authorList>
            <person name="Qu J.-H."/>
        </authorList>
    </citation>
    <scope>NUCLEOTIDE SEQUENCE [LARGE SCALE GENOMIC DNA]</scope>
    <source>
        <strain evidence="2 3">Z12</strain>
    </source>
</reference>
<protein>
    <recommendedName>
        <fullName evidence="4">Nitrogen fixation protein FixH</fullName>
    </recommendedName>
</protein>
<proteinExistence type="predicted"/>
<dbReference type="Pfam" id="PF05751">
    <property type="entry name" value="FixH"/>
    <property type="match status" value="1"/>
</dbReference>
<dbReference type="Proteomes" id="UP000309788">
    <property type="component" value="Unassembled WGS sequence"/>
</dbReference>